<proteinExistence type="predicted"/>
<evidence type="ECO:0000313" key="2">
    <source>
        <dbReference type="Proteomes" id="UP001631969"/>
    </source>
</evidence>
<reference evidence="1" key="1">
    <citation type="submission" date="2024-12" db="EMBL/GenBank/DDBJ databases">
        <authorList>
            <person name="Wu N."/>
        </authorList>
    </citation>
    <scope>NUCLEOTIDE SEQUENCE</scope>
    <source>
        <strain evidence="1">P15</strain>
    </source>
</reference>
<protein>
    <submittedName>
        <fullName evidence="1">SDR family oxidoreductase</fullName>
    </submittedName>
</protein>
<accession>A0ACC7P5P0</accession>
<dbReference type="Proteomes" id="UP001631969">
    <property type="component" value="Unassembled WGS sequence"/>
</dbReference>
<comment type="caution">
    <text evidence="1">The sequence shown here is derived from an EMBL/GenBank/DDBJ whole genome shotgun (WGS) entry which is preliminary data.</text>
</comment>
<dbReference type="EMBL" id="JBJURJ010000020">
    <property type="protein sequence ID" value="MFM9331600.1"/>
    <property type="molecule type" value="Genomic_DNA"/>
</dbReference>
<evidence type="ECO:0000313" key="1">
    <source>
        <dbReference type="EMBL" id="MFM9331600.1"/>
    </source>
</evidence>
<organism evidence="1 2">
    <name type="scientific">Paenibacillus mesotrionivorans</name>
    <dbReference type="NCBI Taxonomy" id="3160968"/>
    <lineage>
        <taxon>Bacteria</taxon>
        <taxon>Bacillati</taxon>
        <taxon>Bacillota</taxon>
        <taxon>Bacilli</taxon>
        <taxon>Bacillales</taxon>
        <taxon>Paenibacillaceae</taxon>
        <taxon>Paenibacillus</taxon>
    </lineage>
</organism>
<name>A0ACC7P5P0_9BACL</name>
<gene>
    <name evidence="1" type="ORF">ACI1P1_25200</name>
</gene>
<keyword evidence="2" id="KW-1185">Reference proteome</keyword>
<sequence>MKLEHKTAVVTGAASGMGRAIAELFAAQGAKVVVADLNMEKISAVVDGIRNAGGKAEGVVADVTKEEDIARMIDTAVQTFGSVDILVNNAGIMDGFRMIESVEDELWEKVLAVNLTGPMRAIRKAIPLMLAQKSGVIINVGSSASITGGKGGVAYTSSKHGLAGLTKNVGFMYAKSGIRCNAIAPGAVKTNIAITDPDMAGLQIFQESYGTQRSEPTDPMNIAAVALFLASEDSKFVNGAILAADGGWTAY</sequence>